<protein>
    <submittedName>
        <fullName evidence="2">Uncharacterized protein</fullName>
    </submittedName>
</protein>
<dbReference type="RefSeq" id="WP_191807722.1">
    <property type="nucleotide sequence ID" value="NZ_JACSQD010000003.1"/>
</dbReference>
<accession>A0ABR8USP4</accession>
<gene>
    <name evidence="2" type="ORF">H9639_08915</name>
</gene>
<organism evidence="2 3">
    <name type="scientific">Arthrobacter gallicola</name>
    <dbReference type="NCBI Taxonomy" id="2762225"/>
    <lineage>
        <taxon>Bacteria</taxon>
        <taxon>Bacillati</taxon>
        <taxon>Actinomycetota</taxon>
        <taxon>Actinomycetes</taxon>
        <taxon>Micrococcales</taxon>
        <taxon>Micrococcaceae</taxon>
        <taxon>Arthrobacter</taxon>
    </lineage>
</organism>
<comment type="caution">
    <text evidence="2">The sequence shown here is derived from an EMBL/GenBank/DDBJ whole genome shotgun (WGS) entry which is preliminary data.</text>
</comment>
<dbReference type="Proteomes" id="UP000609874">
    <property type="component" value="Unassembled WGS sequence"/>
</dbReference>
<proteinExistence type="predicted"/>
<evidence type="ECO:0000313" key="3">
    <source>
        <dbReference type="Proteomes" id="UP000609874"/>
    </source>
</evidence>
<feature type="region of interest" description="Disordered" evidence="1">
    <location>
        <begin position="1"/>
        <end position="27"/>
    </location>
</feature>
<evidence type="ECO:0000256" key="1">
    <source>
        <dbReference type="SAM" id="MobiDB-lite"/>
    </source>
</evidence>
<feature type="compositionally biased region" description="Basic and acidic residues" evidence="1">
    <location>
        <begin position="12"/>
        <end position="25"/>
    </location>
</feature>
<name>A0ABR8USP4_9MICC</name>
<reference evidence="2 3" key="1">
    <citation type="submission" date="2020-08" db="EMBL/GenBank/DDBJ databases">
        <title>A Genomic Blueprint of the Chicken Gut Microbiome.</title>
        <authorList>
            <person name="Gilroy R."/>
            <person name="Ravi A."/>
            <person name="Getino M."/>
            <person name="Pursley I."/>
            <person name="Horton D.L."/>
            <person name="Alikhan N.-F."/>
            <person name="Baker D."/>
            <person name="Gharbi K."/>
            <person name="Hall N."/>
            <person name="Watson M."/>
            <person name="Adriaenssens E.M."/>
            <person name="Foster-Nyarko E."/>
            <person name="Jarju S."/>
            <person name="Secka A."/>
            <person name="Antonio M."/>
            <person name="Oren A."/>
            <person name="Chaudhuri R."/>
            <person name="La Ragione R.M."/>
            <person name="Hildebrand F."/>
            <person name="Pallen M.J."/>
        </authorList>
    </citation>
    <scope>NUCLEOTIDE SEQUENCE [LARGE SCALE GENOMIC DNA]</scope>
    <source>
        <strain evidence="2 3">Sa2CUA1</strain>
    </source>
</reference>
<evidence type="ECO:0000313" key="2">
    <source>
        <dbReference type="EMBL" id="MBD7995415.1"/>
    </source>
</evidence>
<keyword evidence="3" id="KW-1185">Reference proteome</keyword>
<sequence length="101" mass="11353">MNRQPESVSPVRHPESGRKYSRDQLEDLAGQGDPWALVKLDDWDQYTAADYAGSRRDRCPDPSCDQYGERVTLCFGDDGALLEVDHGGWSHYPPQEQAKAS</sequence>
<dbReference type="EMBL" id="JACSQD010000003">
    <property type="protein sequence ID" value="MBD7995415.1"/>
    <property type="molecule type" value="Genomic_DNA"/>
</dbReference>